<evidence type="ECO:0000313" key="2">
    <source>
        <dbReference type="Proteomes" id="UP001459277"/>
    </source>
</evidence>
<dbReference type="PANTHER" id="PTHR33116:SF86">
    <property type="entry name" value="REVERSE TRANSCRIPTASE DOMAIN-CONTAINING PROTEIN"/>
    <property type="match status" value="1"/>
</dbReference>
<proteinExistence type="predicted"/>
<evidence type="ECO:0000313" key="1">
    <source>
        <dbReference type="EMBL" id="KAL0008240.1"/>
    </source>
</evidence>
<keyword evidence="2" id="KW-1185">Reference proteome</keyword>
<evidence type="ECO:0008006" key="3">
    <source>
        <dbReference type="Google" id="ProtNLM"/>
    </source>
</evidence>
<dbReference type="EMBL" id="JAZDWU010000003">
    <property type="protein sequence ID" value="KAL0008240.1"/>
    <property type="molecule type" value="Genomic_DNA"/>
</dbReference>
<comment type="caution">
    <text evidence="1">The sequence shown here is derived from an EMBL/GenBank/DDBJ whole genome shotgun (WGS) entry which is preliminary data.</text>
</comment>
<name>A0AAW2DG25_9ROSI</name>
<organism evidence="1 2">
    <name type="scientific">Lithocarpus litseifolius</name>
    <dbReference type="NCBI Taxonomy" id="425828"/>
    <lineage>
        <taxon>Eukaryota</taxon>
        <taxon>Viridiplantae</taxon>
        <taxon>Streptophyta</taxon>
        <taxon>Embryophyta</taxon>
        <taxon>Tracheophyta</taxon>
        <taxon>Spermatophyta</taxon>
        <taxon>Magnoliopsida</taxon>
        <taxon>eudicotyledons</taxon>
        <taxon>Gunneridae</taxon>
        <taxon>Pentapetalae</taxon>
        <taxon>rosids</taxon>
        <taxon>fabids</taxon>
        <taxon>Fagales</taxon>
        <taxon>Fagaceae</taxon>
        <taxon>Lithocarpus</taxon>
    </lineage>
</organism>
<reference evidence="1 2" key="1">
    <citation type="submission" date="2024-01" db="EMBL/GenBank/DDBJ databases">
        <title>A telomere-to-telomere, gap-free genome of sweet tea (Lithocarpus litseifolius).</title>
        <authorList>
            <person name="Zhou J."/>
        </authorList>
    </citation>
    <scope>NUCLEOTIDE SEQUENCE [LARGE SCALE GENOMIC DNA]</scope>
    <source>
        <strain evidence="1">Zhou-2022a</strain>
        <tissue evidence="1">Leaf</tissue>
    </source>
</reference>
<sequence>MQGWKEKLLSQAGKEVMIKAVIQSIPGYSMSVFKLPIGLCKGIEAMIRRFWWGQGDKKKIHWVKWSTLCTSKSVGGMGFRDIQQFNQALLAKQVWRLVHQKDSLLFKVFKAKFFLDGTIFDAGVPTNCSYAWRSILQAREVIQKGAIWRVGDGASINIWEHRWLPFSASSKVLSPRGSSDVVWVKELLVPNSGIWNADLLDRTFLPWEAEEIKRIHVCAYGQNDAYIWPLTSDGNYSVRSAL</sequence>
<dbReference type="PANTHER" id="PTHR33116">
    <property type="entry name" value="REVERSE TRANSCRIPTASE ZINC-BINDING DOMAIN-CONTAINING PROTEIN-RELATED-RELATED"/>
    <property type="match status" value="1"/>
</dbReference>
<dbReference type="Proteomes" id="UP001459277">
    <property type="component" value="Unassembled WGS sequence"/>
</dbReference>
<gene>
    <name evidence="1" type="ORF">SO802_009742</name>
</gene>
<protein>
    <recommendedName>
        <fullName evidence="3">Reverse transcriptase</fullName>
    </recommendedName>
</protein>
<dbReference type="AlphaFoldDB" id="A0AAW2DG25"/>
<accession>A0AAW2DG25</accession>